<comment type="caution">
    <text evidence="2">The sequence shown here is derived from an EMBL/GenBank/DDBJ whole genome shotgun (WGS) entry which is preliminary data.</text>
</comment>
<feature type="compositionally biased region" description="Polar residues" evidence="1">
    <location>
        <begin position="455"/>
        <end position="465"/>
    </location>
</feature>
<dbReference type="Proteomes" id="UP000815325">
    <property type="component" value="Unassembled WGS sequence"/>
</dbReference>
<evidence type="ECO:0000313" key="2">
    <source>
        <dbReference type="EMBL" id="KAF5826460.1"/>
    </source>
</evidence>
<keyword evidence="3" id="KW-1185">Reference proteome</keyword>
<feature type="region of interest" description="Disordered" evidence="1">
    <location>
        <begin position="1"/>
        <end position="28"/>
    </location>
</feature>
<accession>A0ABQ7FVP5</accession>
<feature type="region of interest" description="Disordered" evidence="1">
    <location>
        <begin position="45"/>
        <end position="341"/>
    </location>
</feature>
<feature type="non-terminal residue" evidence="2">
    <location>
        <position position="1"/>
    </location>
</feature>
<evidence type="ECO:0000313" key="3">
    <source>
        <dbReference type="Proteomes" id="UP000815325"/>
    </source>
</evidence>
<evidence type="ECO:0000256" key="1">
    <source>
        <dbReference type="SAM" id="MobiDB-lite"/>
    </source>
</evidence>
<feature type="compositionally biased region" description="Low complexity" evidence="1">
    <location>
        <begin position="307"/>
        <end position="319"/>
    </location>
</feature>
<feature type="compositionally biased region" description="Low complexity" evidence="1">
    <location>
        <begin position="217"/>
        <end position="244"/>
    </location>
</feature>
<name>A0ABQ7FVP5_DUNSA</name>
<organism evidence="2 3">
    <name type="scientific">Dunaliella salina</name>
    <name type="common">Green alga</name>
    <name type="synonym">Protococcus salinus</name>
    <dbReference type="NCBI Taxonomy" id="3046"/>
    <lineage>
        <taxon>Eukaryota</taxon>
        <taxon>Viridiplantae</taxon>
        <taxon>Chlorophyta</taxon>
        <taxon>core chlorophytes</taxon>
        <taxon>Chlorophyceae</taxon>
        <taxon>CS clade</taxon>
        <taxon>Chlamydomonadales</taxon>
        <taxon>Dunaliellaceae</taxon>
        <taxon>Dunaliella</taxon>
    </lineage>
</organism>
<feature type="compositionally biased region" description="Low complexity" evidence="1">
    <location>
        <begin position="10"/>
        <end position="28"/>
    </location>
</feature>
<protein>
    <submittedName>
        <fullName evidence="2">Uncharacterized protein</fullName>
    </submittedName>
</protein>
<feature type="compositionally biased region" description="Low complexity" evidence="1">
    <location>
        <begin position="277"/>
        <end position="293"/>
    </location>
</feature>
<reference evidence="2" key="1">
    <citation type="submission" date="2017-08" db="EMBL/GenBank/DDBJ databases">
        <authorList>
            <person name="Polle J.E."/>
            <person name="Barry K."/>
            <person name="Cushman J."/>
            <person name="Schmutz J."/>
            <person name="Tran D."/>
            <person name="Hathwaick L.T."/>
            <person name="Yim W.C."/>
            <person name="Jenkins J."/>
            <person name="Mckie-Krisberg Z.M."/>
            <person name="Prochnik S."/>
            <person name="Lindquist E."/>
            <person name="Dockter R.B."/>
            <person name="Adam C."/>
            <person name="Molina H."/>
            <person name="Bunkerborg J."/>
            <person name="Jin E."/>
            <person name="Buchheim M."/>
            <person name="Magnuson J."/>
        </authorList>
    </citation>
    <scope>NUCLEOTIDE SEQUENCE</scope>
    <source>
        <strain evidence="2">CCAP 19/18</strain>
    </source>
</reference>
<feature type="compositionally biased region" description="Gly residues" evidence="1">
    <location>
        <begin position="124"/>
        <end position="150"/>
    </location>
</feature>
<feature type="compositionally biased region" description="Low complexity" evidence="1">
    <location>
        <begin position="162"/>
        <end position="176"/>
    </location>
</feature>
<proteinExistence type="predicted"/>
<sequence>VGEEEGGDSQPPLDDLQQAQQQEQHAIGAASVAAVAPARVPGLSALLQDDGYDEDVGAGSEDFEGMRMYTPEPEDIPTASSAYHPLPTAAGMHTSPIKGLAETPAQGTNEYGGAAGPAEHGDGTSSGFGGDGGEGGRSTGALAGGGGGAGAVKPLRLALHNVSGGSAAAASVAGPGSETGGGGSSRRHRQRWDMSPCAPAPTPSPRQLLQEADDGLPSPSSASTPTSIKTAPAATTSAPKASTKLRASTGMDGDNCPAKPRWQRGAEASEMRASADARLGSASMGASAALDGDPTAHTGESAHDAVAESTATASVAAAAGRERVGVSKSIDSGAADSGHAAVGEGNTAGTFGPLPLQKATLGSFVTAAGGDTPASTAQSTAKGPWTPSSGAGLMSPYVLANPTSGWPASGSSSASPNYTASSTHDAGIAGAHNDAGGEGGQLPWREQELGRHSSGAVQGQHSLNSRPEGFSFDV</sequence>
<dbReference type="EMBL" id="MU070912">
    <property type="protein sequence ID" value="KAF5826460.1"/>
    <property type="molecule type" value="Genomic_DNA"/>
</dbReference>
<feature type="region of interest" description="Disordered" evidence="1">
    <location>
        <begin position="405"/>
        <end position="474"/>
    </location>
</feature>
<feature type="compositionally biased region" description="Low complexity" evidence="1">
    <location>
        <begin position="405"/>
        <end position="423"/>
    </location>
</feature>
<gene>
    <name evidence="2" type="ORF">DUNSADRAFT_3031</name>
</gene>